<dbReference type="InterPro" id="IPR016181">
    <property type="entry name" value="Acyl_CoA_acyltransferase"/>
</dbReference>
<feature type="domain" description="N-acetyltransferase" evidence="1">
    <location>
        <begin position="16"/>
        <end position="186"/>
    </location>
</feature>
<name>A0A6J6LAZ2_9ZZZZ</name>
<protein>
    <submittedName>
        <fullName evidence="2">Unannotated protein</fullName>
    </submittedName>
</protein>
<dbReference type="SUPFAM" id="SSF55729">
    <property type="entry name" value="Acyl-CoA N-acyltransferases (Nat)"/>
    <property type="match status" value="1"/>
</dbReference>
<gene>
    <name evidence="2" type="ORF">UFOPK2265_00650</name>
</gene>
<organism evidence="2">
    <name type="scientific">freshwater metagenome</name>
    <dbReference type="NCBI Taxonomy" id="449393"/>
    <lineage>
        <taxon>unclassified sequences</taxon>
        <taxon>metagenomes</taxon>
        <taxon>ecological metagenomes</taxon>
    </lineage>
</organism>
<dbReference type="EMBL" id="CAEZWP010000024">
    <property type="protein sequence ID" value="CAB4658772.1"/>
    <property type="molecule type" value="Genomic_DNA"/>
</dbReference>
<dbReference type="AlphaFoldDB" id="A0A6J6LAZ2"/>
<accession>A0A6J6LAZ2</accession>
<sequence length="190" mass="21539">MIWWPTEVPTLTYGLITLRPLEEKDIPNIFKSCQDPVIPKFTRVPVDYTLAHAEFFVREKTPKSIAEKTELAFAIDYGNGNEREFAGVISFHSMDLPDLVAELGYWIRADVRGKGVGTTAARMLTNFGFESMGFERIEALVDVENSLSRRLLLSAGYTLEGILRKKSRRHDGCCIDMAVYSALRDEWKGL</sequence>
<evidence type="ECO:0000259" key="1">
    <source>
        <dbReference type="PROSITE" id="PS51186"/>
    </source>
</evidence>
<reference evidence="2" key="1">
    <citation type="submission" date="2020-05" db="EMBL/GenBank/DDBJ databases">
        <authorList>
            <person name="Chiriac C."/>
            <person name="Salcher M."/>
            <person name="Ghai R."/>
            <person name="Kavagutti S V."/>
        </authorList>
    </citation>
    <scope>NUCLEOTIDE SEQUENCE</scope>
</reference>
<dbReference type="PROSITE" id="PS51186">
    <property type="entry name" value="GNAT"/>
    <property type="match status" value="1"/>
</dbReference>
<dbReference type="Gene3D" id="3.40.630.30">
    <property type="match status" value="1"/>
</dbReference>
<evidence type="ECO:0000313" key="2">
    <source>
        <dbReference type="EMBL" id="CAB4658772.1"/>
    </source>
</evidence>
<proteinExistence type="predicted"/>
<dbReference type="GO" id="GO:0008999">
    <property type="term" value="F:protein-N-terminal-alanine acetyltransferase activity"/>
    <property type="evidence" value="ECO:0007669"/>
    <property type="project" value="TreeGrafter"/>
</dbReference>
<dbReference type="InterPro" id="IPR000182">
    <property type="entry name" value="GNAT_dom"/>
</dbReference>
<dbReference type="Pfam" id="PF13302">
    <property type="entry name" value="Acetyltransf_3"/>
    <property type="match status" value="1"/>
</dbReference>
<dbReference type="GO" id="GO:1990189">
    <property type="term" value="F:protein N-terminal-serine acetyltransferase activity"/>
    <property type="evidence" value="ECO:0007669"/>
    <property type="project" value="TreeGrafter"/>
</dbReference>
<dbReference type="PANTHER" id="PTHR43441:SF10">
    <property type="entry name" value="ACETYLTRANSFERASE"/>
    <property type="match status" value="1"/>
</dbReference>
<dbReference type="GO" id="GO:0005737">
    <property type="term" value="C:cytoplasm"/>
    <property type="evidence" value="ECO:0007669"/>
    <property type="project" value="TreeGrafter"/>
</dbReference>
<dbReference type="PANTHER" id="PTHR43441">
    <property type="entry name" value="RIBOSOMAL-PROTEIN-SERINE ACETYLTRANSFERASE"/>
    <property type="match status" value="1"/>
</dbReference>
<dbReference type="InterPro" id="IPR051908">
    <property type="entry name" value="Ribosomal_N-acetyltransferase"/>
</dbReference>